<dbReference type="InterPro" id="IPR008276">
    <property type="entry name" value="C_nuclsd_transpt"/>
</dbReference>
<feature type="transmembrane region" description="Helical" evidence="7">
    <location>
        <begin position="345"/>
        <end position="369"/>
    </location>
</feature>
<evidence type="ECO:0000313" key="12">
    <source>
        <dbReference type="Proteomes" id="UP000199046"/>
    </source>
</evidence>
<feature type="domain" description="Nucleoside transporter/FeoB GTPase Gate" evidence="10">
    <location>
        <begin position="92"/>
        <end position="189"/>
    </location>
</feature>
<evidence type="ECO:0000256" key="4">
    <source>
        <dbReference type="ARBA" id="ARBA00022692"/>
    </source>
</evidence>
<dbReference type="OrthoDB" id="9766455at2"/>
<keyword evidence="12" id="KW-1185">Reference proteome</keyword>
<evidence type="ECO:0000259" key="9">
    <source>
        <dbReference type="Pfam" id="PF07662"/>
    </source>
</evidence>
<gene>
    <name evidence="11" type="ORF">SAMN05421848_0449</name>
</gene>
<reference evidence="12" key="1">
    <citation type="submission" date="2016-10" db="EMBL/GenBank/DDBJ databases">
        <authorList>
            <person name="Varghese N."/>
            <person name="Submissions S."/>
        </authorList>
    </citation>
    <scope>NUCLEOTIDE SEQUENCE [LARGE SCALE GENOMIC DNA]</scope>
    <source>
        <strain evidence="12">DSM 23439</strain>
    </source>
</reference>
<dbReference type="GO" id="GO:0005337">
    <property type="term" value="F:nucleoside transmembrane transporter activity"/>
    <property type="evidence" value="ECO:0007669"/>
    <property type="project" value="InterPro"/>
</dbReference>
<feature type="transmembrane region" description="Helical" evidence="7">
    <location>
        <begin position="381"/>
        <end position="404"/>
    </location>
</feature>
<dbReference type="InterPro" id="IPR011642">
    <property type="entry name" value="Gate_dom"/>
</dbReference>
<dbReference type="AlphaFoldDB" id="A0A1I1GEK6"/>
<keyword evidence="4 7" id="KW-0812">Transmembrane</keyword>
<keyword evidence="5 7" id="KW-1133">Transmembrane helix</keyword>
<dbReference type="Pfam" id="PF07670">
    <property type="entry name" value="Gate"/>
    <property type="match status" value="1"/>
</dbReference>
<evidence type="ECO:0000313" key="11">
    <source>
        <dbReference type="EMBL" id="SFC07580.1"/>
    </source>
</evidence>
<feature type="transmembrane region" description="Helical" evidence="7">
    <location>
        <begin position="260"/>
        <end position="283"/>
    </location>
</feature>
<dbReference type="PANTHER" id="PTHR10590">
    <property type="entry name" value="SODIUM/NUCLEOSIDE COTRANSPORTER"/>
    <property type="match status" value="1"/>
</dbReference>
<dbReference type="STRING" id="402385.SAMN05421848_0449"/>
<organism evidence="11 12">
    <name type="scientific">Kushneria avicenniae</name>
    <dbReference type="NCBI Taxonomy" id="402385"/>
    <lineage>
        <taxon>Bacteria</taxon>
        <taxon>Pseudomonadati</taxon>
        <taxon>Pseudomonadota</taxon>
        <taxon>Gammaproteobacteria</taxon>
        <taxon>Oceanospirillales</taxon>
        <taxon>Halomonadaceae</taxon>
        <taxon>Kushneria</taxon>
    </lineage>
</organism>
<evidence type="ECO:0000256" key="7">
    <source>
        <dbReference type="RuleBase" id="RU362018"/>
    </source>
</evidence>
<evidence type="ECO:0000259" key="8">
    <source>
        <dbReference type="Pfam" id="PF01773"/>
    </source>
</evidence>
<feature type="domain" description="Concentrative nucleoside transporter C-terminal" evidence="9">
    <location>
        <begin position="194"/>
        <end position="401"/>
    </location>
</feature>
<dbReference type="GO" id="GO:0005886">
    <property type="term" value="C:plasma membrane"/>
    <property type="evidence" value="ECO:0007669"/>
    <property type="project" value="UniProtKB-SubCell"/>
</dbReference>
<feature type="transmembrane region" description="Helical" evidence="7">
    <location>
        <begin position="290"/>
        <end position="307"/>
    </location>
</feature>
<dbReference type="EMBL" id="FOLY01000001">
    <property type="protein sequence ID" value="SFC07580.1"/>
    <property type="molecule type" value="Genomic_DNA"/>
</dbReference>
<feature type="transmembrane region" description="Helical" evidence="7">
    <location>
        <begin position="33"/>
        <end position="51"/>
    </location>
</feature>
<evidence type="ECO:0000256" key="3">
    <source>
        <dbReference type="ARBA" id="ARBA00022475"/>
    </source>
</evidence>
<comment type="similarity">
    <text evidence="2 7">Belongs to the concentrative nucleoside transporter (CNT) (TC 2.A.41) family.</text>
</comment>
<comment type="subcellular location">
    <subcellularLocation>
        <location evidence="1">Cell membrane</location>
        <topology evidence="1">Multi-pass membrane protein</topology>
    </subcellularLocation>
</comment>
<feature type="transmembrane region" description="Helical" evidence="7">
    <location>
        <begin position="166"/>
        <end position="188"/>
    </location>
</feature>
<dbReference type="Proteomes" id="UP000199046">
    <property type="component" value="Unassembled WGS sequence"/>
</dbReference>
<dbReference type="Pfam" id="PF01773">
    <property type="entry name" value="Nucleos_tra2_N"/>
    <property type="match status" value="1"/>
</dbReference>
<dbReference type="RefSeq" id="WP_090130355.1">
    <property type="nucleotide sequence ID" value="NZ_FOLY01000001.1"/>
</dbReference>
<dbReference type="InterPro" id="IPR018270">
    <property type="entry name" value="C_nuclsd_transpt_met_bac"/>
</dbReference>
<evidence type="ECO:0000256" key="6">
    <source>
        <dbReference type="ARBA" id="ARBA00023136"/>
    </source>
</evidence>
<dbReference type="InterPro" id="IPR011657">
    <property type="entry name" value="CNT_C_dom"/>
</dbReference>
<keyword evidence="6 7" id="KW-0472">Membrane</keyword>
<dbReference type="InterPro" id="IPR002668">
    <property type="entry name" value="CNT_N_dom"/>
</dbReference>
<evidence type="ECO:0000256" key="2">
    <source>
        <dbReference type="ARBA" id="ARBA00009033"/>
    </source>
</evidence>
<dbReference type="GO" id="GO:0015293">
    <property type="term" value="F:symporter activity"/>
    <property type="evidence" value="ECO:0007669"/>
    <property type="project" value="TreeGrafter"/>
</dbReference>
<sequence>MQILMGLVGIVFVLAVAFIFSENRRAIRLRTVFWAFVLQAGFALFVLYVPVGQHILMGMSGGVQTVIDSAGDGIEFLFGSLAGGSNGFIFAIQVLSVIVFFSSLVSVLYYLGIMRWVINILGGGIQKLMGTSRPESLSAAANIFVGQTEAPLVIRPFIADMTRSELFAVMVGGLASVAGGVLAGYAAMGVNLQYLIAASFMSAPGGLLMAKMMLPETETPQHDTNVSTAENDEQLANVIDAAATGASTGVQLALNVGGMLLAFVSLIALANAILTGIGGLFGFEDLTLQLILGYIFSPVAWLIGVPWSEAVAAGNFIGQKTILNEFVAFASFTGFEGSLSEHTKAIITFALCGFANISSIAILMGGLAVMAPSRRGDVARLGPKAILAGTLSNLMSASLAGLFLSL</sequence>
<keyword evidence="3" id="KW-1003">Cell membrane</keyword>
<dbReference type="Pfam" id="PF07662">
    <property type="entry name" value="Nucleos_tra2_C"/>
    <property type="match status" value="1"/>
</dbReference>
<keyword evidence="7" id="KW-0813">Transport</keyword>
<feature type="transmembrane region" description="Helical" evidence="7">
    <location>
        <begin position="6"/>
        <end position="21"/>
    </location>
</feature>
<evidence type="ECO:0000259" key="10">
    <source>
        <dbReference type="Pfam" id="PF07670"/>
    </source>
</evidence>
<dbReference type="NCBIfam" id="TIGR00804">
    <property type="entry name" value="nupC"/>
    <property type="match status" value="1"/>
</dbReference>
<protein>
    <recommendedName>
        <fullName evidence="7">Nucleoside permease</fullName>
    </recommendedName>
</protein>
<evidence type="ECO:0000256" key="5">
    <source>
        <dbReference type="ARBA" id="ARBA00022989"/>
    </source>
</evidence>
<accession>A0A1I1GEK6</accession>
<feature type="domain" description="Concentrative nucleoside transporter N-terminal" evidence="8">
    <location>
        <begin position="8"/>
        <end position="81"/>
    </location>
</feature>
<feature type="transmembrane region" description="Helical" evidence="7">
    <location>
        <begin position="88"/>
        <end position="111"/>
    </location>
</feature>
<dbReference type="PANTHER" id="PTHR10590:SF4">
    <property type="entry name" value="SOLUTE CARRIER FAMILY 28 MEMBER 3"/>
    <property type="match status" value="1"/>
</dbReference>
<proteinExistence type="inferred from homology"/>
<name>A0A1I1GEK6_9GAMM</name>
<evidence type="ECO:0000256" key="1">
    <source>
        <dbReference type="ARBA" id="ARBA00004651"/>
    </source>
</evidence>